<dbReference type="InterPro" id="IPR021384">
    <property type="entry name" value="Mediator_Med21"/>
</dbReference>
<evidence type="ECO:0000256" key="7">
    <source>
        <dbReference type="SAM" id="MobiDB-lite"/>
    </source>
</evidence>
<comment type="subcellular location">
    <subcellularLocation>
        <location evidence="1 6">Nucleus</location>
    </subcellularLocation>
</comment>
<dbReference type="Pfam" id="PF14712">
    <property type="entry name" value="Snapin_Pallidin"/>
    <property type="match status" value="1"/>
</dbReference>
<dbReference type="InterPro" id="IPR028119">
    <property type="entry name" value="Snapin/Pallidin/Snn1"/>
</dbReference>
<comment type="similarity">
    <text evidence="6">Belongs to the Mediator complex subunit 21 family.</text>
</comment>
<keyword evidence="9" id="KW-1185">Reference proteome</keyword>
<proteinExistence type="inferred from homology"/>
<feature type="compositionally biased region" description="Polar residues" evidence="7">
    <location>
        <begin position="283"/>
        <end position="313"/>
    </location>
</feature>
<keyword evidence="2 6" id="KW-0805">Transcription regulation</keyword>
<dbReference type="PANTHER" id="PTHR13381">
    <property type="entry name" value="RNA POLYMERASE II HOLOENZYME COMPONENT SRB7"/>
    <property type="match status" value="1"/>
</dbReference>
<organism evidence="8 9">
    <name type="scientific">Pythium insidiosum</name>
    <name type="common">Pythiosis disease agent</name>
    <dbReference type="NCBI Taxonomy" id="114742"/>
    <lineage>
        <taxon>Eukaryota</taxon>
        <taxon>Sar</taxon>
        <taxon>Stramenopiles</taxon>
        <taxon>Oomycota</taxon>
        <taxon>Peronosporomycetes</taxon>
        <taxon>Pythiales</taxon>
        <taxon>Pythiaceae</taxon>
        <taxon>Pythium</taxon>
    </lineage>
</organism>
<keyword evidence="4 6" id="KW-0804">Transcription</keyword>
<dbReference type="EMBL" id="JAKCXM010000474">
    <property type="protein sequence ID" value="KAJ0393665.1"/>
    <property type="molecule type" value="Genomic_DNA"/>
</dbReference>
<dbReference type="PANTHER" id="PTHR13381:SF0">
    <property type="entry name" value="MEDIATOR OF RNA POLYMERASE II TRANSCRIPTION SUBUNIT 21"/>
    <property type="match status" value="1"/>
</dbReference>
<comment type="function">
    <text evidence="6">Component of the Mediator complex, a coactivator involved in the regulated transcription of nearly all RNA polymerase II-dependent genes. Mediator functions as a bridge to convey information from gene-specific regulatory proteins to the basal RNA polymerase II transcription machinery. Mediator is recruited to promoters by direct interactions with regulatory proteins and serves as a scaffold for the assembly of a functional preinitiation complex with RNA polymerase II and the general transcription factors.</text>
</comment>
<protein>
    <recommendedName>
        <fullName evidence="6">Mediator of RNA polymerase II transcription subunit 21</fullName>
    </recommendedName>
</protein>
<comment type="caution">
    <text evidence="8">The sequence shown here is derived from an EMBL/GenBank/DDBJ whole genome shotgun (WGS) entry which is preliminary data.</text>
</comment>
<keyword evidence="3 6" id="KW-0010">Activator</keyword>
<dbReference type="Proteomes" id="UP001209570">
    <property type="component" value="Unassembled WGS sequence"/>
</dbReference>
<feature type="region of interest" description="Disordered" evidence="7">
    <location>
        <begin position="269"/>
        <end position="313"/>
    </location>
</feature>
<dbReference type="GO" id="GO:0003712">
    <property type="term" value="F:transcription coregulator activity"/>
    <property type="evidence" value="ECO:0007669"/>
    <property type="project" value="TreeGrafter"/>
</dbReference>
<keyword evidence="5 6" id="KW-0539">Nucleus</keyword>
<dbReference type="AlphaFoldDB" id="A0AAD5L9K7"/>
<dbReference type="GO" id="GO:0016592">
    <property type="term" value="C:mediator complex"/>
    <property type="evidence" value="ECO:0007669"/>
    <property type="project" value="UniProtKB-UniRule"/>
</dbReference>
<evidence type="ECO:0000313" key="9">
    <source>
        <dbReference type="Proteomes" id="UP001209570"/>
    </source>
</evidence>
<dbReference type="Gene3D" id="6.10.280.10">
    <property type="entry name" value="Mediator complex, subunit Med21"/>
    <property type="match status" value="1"/>
</dbReference>
<evidence type="ECO:0000256" key="6">
    <source>
        <dbReference type="RuleBase" id="RU366036"/>
    </source>
</evidence>
<sequence length="313" mass="34018">MAEAMQAAEGVAVKQESTSGDVAMTDAHERPPSMMTMDKVSLLQESVDRFALSMFNALRLLPATLGDDKTRAESVNAVKALAKDVIAAAKETDALIDELPGLDKTEEEQLEEMRRLQIQSEEEAQTLRHVAEEADLGYGGRVLAGEDSEEDEEEDEPAFLSVGFGSMPPMARMASQPKFSVATAPMVVAGAPDGAEDSEEDDDDEGDRLLSRLVTQNKAVCQNAEVENIAIVMNKLPQYIRKVQDIKATMSEVNTSVDRMKKRAESLRVDAQSHAIKKESKRASLSQWNKLSATKSYESAGNTGSGSEYPSIS</sequence>
<feature type="region of interest" description="Disordered" evidence="7">
    <location>
        <begin position="1"/>
        <end position="29"/>
    </location>
</feature>
<dbReference type="SUPFAM" id="SSF140718">
    <property type="entry name" value="Mediator hinge subcomplex-like"/>
    <property type="match status" value="1"/>
</dbReference>
<evidence type="ECO:0000256" key="2">
    <source>
        <dbReference type="ARBA" id="ARBA00023015"/>
    </source>
</evidence>
<dbReference type="InterPro" id="IPR037212">
    <property type="entry name" value="Med7/Med21-like"/>
</dbReference>
<evidence type="ECO:0000256" key="5">
    <source>
        <dbReference type="ARBA" id="ARBA00023242"/>
    </source>
</evidence>
<name>A0AAD5L9K7_PYTIN</name>
<reference evidence="8" key="1">
    <citation type="submission" date="2021-12" db="EMBL/GenBank/DDBJ databases">
        <title>Prjna785345.</title>
        <authorList>
            <person name="Rujirawat T."/>
            <person name="Krajaejun T."/>
        </authorList>
    </citation>
    <scope>NUCLEOTIDE SEQUENCE</scope>
    <source>
        <strain evidence="8">Pi057C3</strain>
    </source>
</reference>
<dbReference type="Pfam" id="PF11221">
    <property type="entry name" value="Med21"/>
    <property type="match status" value="1"/>
</dbReference>
<dbReference type="GO" id="GO:0006357">
    <property type="term" value="P:regulation of transcription by RNA polymerase II"/>
    <property type="evidence" value="ECO:0007669"/>
    <property type="project" value="TreeGrafter"/>
</dbReference>
<evidence type="ECO:0000256" key="1">
    <source>
        <dbReference type="ARBA" id="ARBA00004123"/>
    </source>
</evidence>
<accession>A0AAD5L9K7</accession>
<evidence type="ECO:0000256" key="3">
    <source>
        <dbReference type="ARBA" id="ARBA00023159"/>
    </source>
</evidence>
<evidence type="ECO:0000313" key="8">
    <source>
        <dbReference type="EMBL" id="KAJ0393665.1"/>
    </source>
</evidence>
<comment type="subunit">
    <text evidence="6">Component of the Mediator complex.</text>
</comment>
<gene>
    <name evidence="8" type="ORF">P43SY_003684</name>
</gene>
<evidence type="ECO:0000256" key="4">
    <source>
        <dbReference type="ARBA" id="ARBA00023163"/>
    </source>
</evidence>